<sequence length="325" mass="36080">EDLEINDETPHIYSRLAAPNTTRLESILSKLCNGHALTYSTGLSAFHGLLTYFNPKVIAIGEGYHGCHGVIDVISKLSGLKKIDIDGDDAAWDEAGLGEGDVVHLETPLNPTGEAYDIAAYAERAHKRGALLSVDATFGPPGLQDPFQRGADVVMHSGTKYIGGHSDMLCGVLVVRDRKWWEGLWTERMYIGSVMGSFEGWLGVRSLRTLEVRVRQQSRNAERIVRWLDGCLKGEQSGAEAEVVRKVVVGLQHASLQKEDMHWLKKQMPNGFGPVFAMMMRDRDSARTLPSKLKLFHHATSLGGVESLIEWRKMSDQGVDERLMR</sequence>
<evidence type="ECO:0000313" key="1">
    <source>
        <dbReference type="EMBL" id="KAK3066440.1"/>
    </source>
</evidence>
<accession>A0ACC3DEL5</accession>
<gene>
    <name evidence="1" type="ORF">LTS18_001720</name>
</gene>
<evidence type="ECO:0000313" key="2">
    <source>
        <dbReference type="Proteomes" id="UP001186974"/>
    </source>
</evidence>
<organism evidence="1 2">
    <name type="scientific">Coniosporium uncinatum</name>
    <dbReference type="NCBI Taxonomy" id="93489"/>
    <lineage>
        <taxon>Eukaryota</taxon>
        <taxon>Fungi</taxon>
        <taxon>Dikarya</taxon>
        <taxon>Ascomycota</taxon>
        <taxon>Pezizomycotina</taxon>
        <taxon>Dothideomycetes</taxon>
        <taxon>Dothideomycetes incertae sedis</taxon>
        <taxon>Coniosporium</taxon>
    </lineage>
</organism>
<name>A0ACC3DEL5_9PEZI</name>
<proteinExistence type="predicted"/>
<reference evidence="1" key="1">
    <citation type="submission" date="2024-09" db="EMBL/GenBank/DDBJ databases">
        <title>Black Yeasts Isolated from many extreme environments.</title>
        <authorList>
            <person name="Coleine C."/>
            <person name="Stajich J.E."/>
            <person name="Selbmann L."/>
        </authorList>
    </citation>
    <scope>NUCLEOTIDE SEQUENCE</scope>
    <source>
        <strain evidence="1">CCFEE 5737</strain>
    </source>
</reference>
<keyword evidence="2" id="KW-1185">Reference proteome</keyword>
<dbReference type="EMBL" id="JAWDJW010005844">
    <property type="protein sequence ID" value="KAK3066440.1"/>
    <property type="molecule type" value="Genomic_DNA"/>
</dbReference>
<feature type="non-terminal residue" evidence="1">
    <location>
        <position position="325"/>
    </location>
</feature>
<feature type="non-terminal residue" evidence="1">
    <location>
        <position position="1"/>
    </location>
</feature>
<comment type="caution">
    <text evidence="1">The sequence shown here is derived from an EMBL/GenBank/DDBJ whole genome shotgun (WGS) entry which is preliminary data.</text>
</comment>
<dbReference type="Proteomes" id="UP001186974">
    <property type="component" value="Unassembled WGS sequence"/>
</dbReference>
<protein>
    <submittedName>
        <fullName evidence="1">Uncharacterized protein</fullName>
    </submittedName>
</protein>